<protein>
    <recommendedName>
        <fullName evidence="4">TPR-like protein</fullName>
    </recommendedName>
</protein>
<accession>A0A8H3GCH5</accession>
<dbReference type="PANTHER" id="PTHR10098">
    <property type="entry name" value="RAPSYN-RELATED"/>
    <property type="match status" value="1"/>
</dbReference>
<dbReference type="InterPro" id="IPR019734">
    <property type="entry name" value="TPR_rpt"/>
</dbReference>
<dbReference type="Proteomes" id="UP000663843">
    <property type="component" value="Unassembled WGS sequence"/>
</dbReference>
<feature type="region of interest" description="Disordered" evidence="1">
    <location>
        <begin position="302"/>
        <end position="347"/>
    </location>
</feature>
<name>A0A8H3GCH5_9AGAM</name>
<dbReference type="PANTHER" id="PTHR10098:SF108">
    <property type="entry name" value="TETRATRICOPEPTIDE REPEAT PROTEIN 28"/>
    <property type="match status" value="1"/>
</dbReference>
<organism evidence="2 3">
    <name type="scientific">Rhizoctonia solani</name>
    <dbReference type="NCBI Taxonomy" id="456999"/>
    <lineage>
        <taxon>Eukaryota</taxon>
        <taxon>Fungi</taxon>
        <taxon>Dikarya</taxon>
        <taxon>Basidiomycota</taxon>
        <taxon>Agaricomycotina</taxon>
        <taxon>Agaricomycetes</taxon>
        <taxon>Cantharellales</taxon>
        <taxon>Ceratobasidiaceae</taxon>
        <taxon>Rhizoctonia</taxon>
    </lineage>
</organism>
<feature type="compositionally biased region" description="Polar residues" evidence="1">
    <location>
        <begin position="102"/>
        <end position="139"/>
    </location>
</feature>
<comment type="caution">
    <text evidence="2">The sequence shown here is derived from an EMBL/GenBank/DDBJ whole genome shotgun (WGS) entry which is preliminary data.</text>
</comment>
<feature type="region of interest" description="Disordered" evidence="1">
    <location>
        <begin position="94"/>
        <end position="151"/>
    </location>
</feature>
<dbReference type="SUPFAM" id="SSF48452">
    <property type="entry name" value="TPR-like"/>
    <property type="match status" value="2"/>
</dbReference>
<feature type="compositionally biased region" description="Polar residues" evidence="1">
    <location>
        <begin position="307"/>
        <end position="321"/>
    </location>
</feature>
<sequence length="480" mass="53953">MSLMISYEPPEGGNVSYIEVALSESYEDAINAACTLLKNRLPPDDCILGRYLARQMERGGEIRWARISEPLFRQLVQNTPEDLELRLELDTIQTSQRRRDTSSTPSSLIMPSPLLESNNQGIPNLDDSSSITETGATNNPSTPLHTPLTPTSLISNNKRSTYYQEPSIVDPPICLNPPTYPPSLASTNMARNRTFEDGLNALFAGQFSNARTRFQLAADECHDTGDAFQEAECLLRLGMTCRHLKDYPAAISHLSTSRTIYESLDSRREQLQCERNLARVSEDQGNYQESLRTYQEIKASARAMGTPGNNSLGSLPTTSMDNPRESINPGRHSEGPTPSMRSNPDWNPALKNGLSAYSTGQYHDAYILFQVALDYSRETGNRRQEAECMSHLGTIHRYNKDYPNARSHFSEARRIYQTLGECYPEEQLQCDRQLVQVDERTGDYRTALHAYESIKATARDKGFRKQEAGSMVCLRPRTSL</sequence>
<dbReference type="Pfam" id="PF13424">
    <property type="entry name" value="TPR_12"/>
    <property type="match status" value="2"/>
</dbReference>
<dbReference type="EMBL" id="CAJMWT010002467">
    <property type="protein sequence ID" value="CAE6443969.1"/>
    <property type="molecule type" value="Genomic_DNA"/>
</dbReference>
<dbReference type="AlphaFoldDB" id="A0A8H3GCH5"/>
<dbReference type="InterPro" id="IPR011990">
    <property type="entry name" value="TPR-like_helical_dom_sf"/>
</dbReference>
<evidence type="ECO:0000256" key="1">
    <source>
        <dbReference type="SAM" id="MobiDB-lite"/>
    </source>
</evidence>
<feature type="compositionally biased region" description="Low complexity" evidence="1">
    <location>
        <begin position="140"/>
        <end position="151"/>
    </location>
</feature>
<dbReference type="Gene3D" id="1.25.40.10">
    <property type="entry name" value="Tetratricopeptide repeat domain"/>
    <property type="match status" value="2"/>
</dbReference>
<reference evidence="2" key="1">
    <citation type="submission" date="2021-01" db="EMBL/GenBank/DDBJ databases">
        <authorList>
            <person name="Kaushik A."/>
        </authorList>
    </citation>
    <scope>NUCLEOTIDE SEQUENCE</scope>
    <source>
        <strain evidence="2">AG2-2IIIB</strain>
    </source>
</reference>
<evidence type="ECO:0000313" key="2">
    <source>
        <dbReference type="EMBL" id="CAE6443969.1"/>
    </source>
</evidence>
<proteinExistence type="predicted"/>
<evidence type="ECO:0000313" key="3">
    <source>
        <dbReference type="Proteomes" id="UP000663843"/>
    </source>
</evidence>
<evidence type="ECO:0008006" key="4">
    <source>
        <dbReference type="Google" id="ProtNLM"/>
    </source>
</evidence>
<dbReference type="SMART" id="SM00028">
    <property type="entry name" value="TPR"/>
    <property type="match status" value="3"/>
</dbReference>
<gene>
    <name evidence="2" type="ORF">RDB_LOCUS78556</name>
</gene>